<sequence>MDVLPSGNLFRELQDVTDTGYFEWKVSLEDYWQQVTHAVRPAVVRPRLATRGIAPLRTR</sequence>
<dbReference type="AlphaFoldDB" id="A0A921YX27"/>
<evidence type="ECO:0000313" key="1">
    <source>
        <dbReference type="EMBL" id="KAG6446948.1"/>
    </source>
</evidence>
<reference evidence="1" key="2">
    <citation type="submission" date="2020-12" db="EMBL/GenBank/DDBJ databases">
        <authorList>
            <person name="Kanost M."/>
        </authorList>
    </citation>
    <scope>NUCLEOTIDE SEQUENCE</scope>
</reference>
<keyword evidence="2" id="KW-1185">Reference proteome</keyword>
<proteinExistence type="predicted"/>
<accession>A0A921YX27</accession>
<dbReference type="EMBL" id="JH668339">
    <property type="protein sequence ID" value="KAG6446948.1"/>
    <property type="molecule type" value="Genomic_DNA"/>
</dbReference>
<comment type="caution">
    <text evidence="1">The sequence shown here is derived from an EMBL/GenBank/DDBJ whole genome shotgun (WGS) entry which is preliminary data.</text>
</comment>
<name>A0A921YX27_MANSE</name>
<protein>
    <submittedName>
        <fullName evidence="1">Uncharacterized protein</fullName>
    </submittedName>
</protein>
<reference evidence="1" key="1">
    <citation type="journal article" date="2016" name="Insect Biochem. Mol. Biol.">
        <title>Multifaceted biological insights from a draft genome sequence of the tobacco hornworm moth, Manduca sexta.</title>
        <authorList>
            <person name="Kanost M.R."/>
            <person name="Arrese E.L."/>
            <person name="Cao X."/>
            <person name="Chen Y.R."/>
            <person name="Chellapilla S."/>
            <person name="Goldsmith M.R."/>
            <person name="Grosse-Wilde E."/>
            <person name="Heckel D.G."/>
            <person name="Herndon N."/>
            <person name="Jiang H."/>
            <person name="Papanicolaou A."/>
            <person name="Qu J."/>
            <person name="Soulages J.L."/>
            <person name="Vogel H."/>
            <person name="Walters J."/>
            <person name="Waterhouse R.M."/>
            <person name="Ahn S.J."/>
            <person name="Almeida F.C."/>
            <person name="An C."/>
            <person name="Aqrawi P."/>
            <person name="Bretschneider A."/>
            <person name="Bryant W.B."/>
            <person name="Bucks S."/>
            <person name="Chao H."/>
            <person name="Chevignon G."/>
            <person name="Christen J.M."/>
            <person name="Clarke D.F."/>
            <person name="Dittmer N.T."/>
            <person name="Ferguson L.C.F."/>
            <person name="Garavelou S."/>
            <person name="Gordon K.H.J."/>
            <person name="Gunaratna R.T."/>
            <person name="Han Y."/>
            <person name="Hauser F."/>
            <person name="He Y."/>
            <person name="Heidel-Fischer H."/>
            <person name="Hirsh A."/>
            <person name="Hu Y."/>
            <person name="Jiang H."/>
            <person name="Kalra D."/>
            <person name="Klinner C."/>
            <person name="Konig C."/>
            <person name="Kovar C."/>
            <person name="Kroll A.R."/>
            <person name="Kuwar S.S."/>
            <person name="Lee S.L."/>
            <person name="Lehman R."/>
            <person name="Li K."/>
            <person name="Li Z."/>
            <person name="Liang H."/>
            <person name="Lovelace S."/>
            <person name="Lu Z."/>
            <person name="Mansfield J.H."/>
            <person name="McCulloch K.J."/>
            <person name="Mathew T."/>
            <person name="Morton B."/>
            <person name="Muzny D.M."/>
            <person name="Neunemann D."/>
            <person name="Ongeri F."/>
            <person name="Pauchet Y."/>
            <person name="Pu L.L."/>
            <person name="Pyrousis I."/>
            <person name="Rao X.J."/>
            <person name="Redding A."/>
            <person name="Roesel C."/>
            <person name="Sanchez-Gracia A."/>
            <person name="Schaack S."/>
            <person name="Shukla A."/>
            <person name="Tetreau G."/>
            <person name="Wang Y."/>
            <person name="Xiong G.H."/>
            <person name="Traut W."/>
            <person name="Walsh T.K."/>
            <person name="Worley K.C."/>
            <person name="Wu D."/>
            <person name="Wu W."/>
            <person name="Wu Y.Q."/>
            <person name="Zhang X."/>
            <person name="Zou Z."/>
            <person name="Zucker H."/>
            <person name="Briscoe A.D."/>
            <person name="Burmester T."/>
            <person name="Clem R.J."/>
            <person name="Feyereisen R."/>
            <person name="Grimmelikhuijzen C.J.P."/>
            <person name="Hamodrakas S.J."/>
            <person name="Hansson B.S."/>
            <person name="Huguet E."/>
            <person name="Jermiin L.S."/>
            <person name="Lan Q."/>
            <person name="Lehman H.K."/>
            <person name="Lorenzen M."/>
            <person name="Merzendorfer H."/>
            <person name="Michalopoulos I."/>
            <person name="Morton D.B."/>
            <person name="Muthukrishnan S."/>
            <person name="Oakeshott J.G."/>
            <person name="Palmer W."/>
            <person name="Park Y."/>
            <person name="Passarelli A.L."/>
            <person name="Rozas J."/>
            <person name="Schwartz L.M."/>
            <person name="Smith W."/>
            <person name="Southgate A."/>
            <person name="Vilcinskas A."/>
            <person name="Vogt R."/>
            <person name="Wang P."/>
            <person name="Werren J."/>
            <person name="Yu X.Q."/>
            <person name="Zhou J.J."/>
            <person name="Brown S.J."/>
            <person name="Scherer S.E."/>
            <person name="Richards S."/>
            <person name="Blissard G.W."/>
        </authorList>
    </citation>
    <scope>NUCLEOTIDE SEQUENCE</scope>
</reference>
<dbReference type="Proteomes" id="UP000791440">
    <property type="component" value="Unassembled WGS sequence"/>
</dbReference>
<organism evidence="1 2">
    <name type="scientific">Manduca sexta</name>
    <name type="common">Tobacco hawkmoth</name>
    <name type="synonym">Tobacco hornworm</name>
    <dbReference type="NCBI Taxonomy" id="7130"/>
    <lineage>
        <taxon>Eukaryota</taxon>
        <taxon>Metazoa</taxon>
        <taxon>Ecdysozoa</taxon>
        <taxon>Arthropoda</taxon>
        <taxon>Hexapoda</taxon>
        <taxon>Insecta</taxon>
        <taxon>Pterygota</taxon>
        <taxon>Neoptera</taxon>
        <taxon>Endopterygota</taxon>
        <taxon>Lepidoptera</taxon>
        <taxon>Glossata</taxon>
        <taxon>Ditrysia</taxon>
        <taxon>Bombycoidea</taxon>
        <taxon>Sphingidae</taxon>
        <taxon>Sphinginae</taxon>
        <taxon>Sphingini</taxon>
        <taxon>Manduca</taxon>
    </lineage>
</organism>
<evidence type="ECO:0000313" key="2">
    <source>
        <dbReference type="Proteomes" id="UP000791440"/>
    </source>
</evidence>
<gene>
    <name evidence="1" type="ORF">O3G_MSEX004684</name>
</gene>